<dbReference type="EMBL" id="CM042036">
    <property type="protein sequence ID" value="KAI3744168.1"/>
    <property type="molecule type" value="Genomic_DNA"/>
</dbReference>
<keyword evidence="2" id="KW-1185">Reference proteome</keyword>
<accession>A0ACB9DCR0</accession>
<comment type="caution">
    <text evidence="1">The sequence shown here is derived from an EMBL/GenBank/DDBJ whole genome shotgun (WGS) entry which is preliminary data.</text>
</comment>
<protein>
    <submittedName>
        <fullName evidence="1">Uncharacterized protein</fullName>
    </submittedName>
</protein>
<reference evidence="2" key="1">
    <citation type="journal article" date="2022" name="Mol. Ecol. Resour.">
        <title>The genomes of chicory, endive, great burdock and yacon provide insights into Asteraceae palaeo-polyploidization history and plant inulin production.</title>
        <authorList>
            <person name="Fan W."/>
            <person name="Wang S."/>
            <person name="Wang H."/>
            <person name="Wang A."/>
            <person name="Jiang F."/>
            <person name="Liu H."/>
            <person name="Zhao H."/>
            <person name="Xu D."/>
            <person name="Zhang Y."/>
        </authorList>
    </citation>
    <scope>NUCLEOTIDE SEQUENCE [LARGE SCALE GENOMIC DNA]</scope>
    <source>
        <strain evidence="2">cv. Yunnan</strain>
    </source>
</reference>
<reference evidence="1 2" key="2">
    <citation type="journal article" date="2022" name="Mol. Ecol. Resour.">
        <title>The genomes of chicory, endive, great burdock and yacon provide insights into Asteraceae paleo-polyploidization history and plant inulin production.</title>
        <authorList>
            <person name="Fan W."/>
            <person name="Wang S."/>
            <person name="Wang H."/>
            <person name="Wang A."/>
            <person name="Jiang F."/>
            <person name="Liu H."/>
            <person name="Zhao H."/>
            <person name="Xu D."/>
            <person name="Zhang Y."/>
        </authorList>
    </citation>
    <scope>NUCLEOTIDE SEQUENCE [LARGE SCALE GENOMIC DNA]</scope>
    <source>
        <strain evidence="2">cv. Yunnan</strain>
        <tissue evidence="1">Leaves</tissue>
    </source>
</reference>
<organism evidence="1 2">
    <name type="scientific">Smallanthus sonchifolius</name>
    <dbReference type="NCBI Taxonomy" id="185202"/>
    <lineage>
        <taxon>Eukaryota</taxon>
        <taxon>Viridiplantae</taxon>
        <taxon>Streptophyta</taxon>
        <taxon>Embryophyta</taxon>
        <taxon>Tracheophyta</taxon>
        <taxon>Spermatophyta</taxon>
        <taxon>Magnoliopsida</taxon>
        <taxon>eudicotyledons</taxon>
        <taxon>Gunneridae</taxon>
        <taxon>Pentapetalae</taxon>
        <taxon>asterids</taxon>
        <taxon>campanulids</taxon>
        <taxon>Asterales</taxon>
        <taxon>Asteraceae</taxon>
        <taxon>Asteroideae</taxon>
        <taxon>Heliantheae alliance</taxon>
        <taxon>Millerieae</taxon>
        <taxon>Smallanthus</taxon>
    </lineage>
</organism>
<evidence type="ECO:0000313" key="2">
    <source>
        <dbReference type="Proteomes" id="UP001056120"/>
    </source>
</evidence>
<sequence>MLKFMKNLGRSEKSAPFLTRISWASEWLPTKMDGPKPVERVKSGPYLALRLMRTDSKFKGEFVSRRKLEWRRDGPGGSFLPYLRWDSVDRMRAATQRETTIMNQVSIVDKEGEDRMADWRFSLRYAAPLVVSL</sequence>
<evidence type="ECO:0000313" key="1">
    <source>
        <dbReference type="EMBL" id="KAI3744168.1"/>
    </source>
</evidence>
<gene>
    <name evidence="1" type="ORF">L1987_57244</name>
</gene>
<name>A0ACB9DCR0_9ASTR</name>
<dbReference type="Proteomes" id="UP001056120">
    <property type="component" value="Linkage Group LG19"/>
</dbReference>
<proteinExistence type="predicted"/>